<dbReference type="PROSITE" id="PS51762">
    <property type="entry name" value="GH16_2"/>
    <property type="match status" value="1"/>
</dbReference>
<dbReference type="GO" id="GO:0004553">
    <property type="term" value="F:hydrolase activity, hydrolyzing O-glycosyl compounds"/>
    <property type="evidence" value="ECO:0007669"/>
    <property type="project" value="InterPro"/>
</dbReference>
<dbReference type="AlphaFoldDB" id="A0AAW1RJL9"/>
<protein>
    <recommendedName>
        <fullName evidence="2">GH16 domain-containing protein</fullName>
    </recommendedName>
</protein>
<dbReference type="Gene3D" id="2.60.120.200">
    <property type="match status" value="1"/>
</dbReference>
<evidence type="ECO:0000259" key="2">
    <source>
        <dbReference type="PROSITE" id="PS51762"/>
    </source>
</evidence>
<dbReference type="PANTHER" id="PTHR10963:SF55">
    <property type="entry name" value="GLYCOSIDE HYDROLASE FAMILY 16 PROTEIN"/>
    <property type="match status" value="1"/>
</dbReference>
<reference evidence="3 4" key="1">
    <citation type="journal article" date="2024" name="Nat. Commun.">
        <title>Phylogenomics reveals the evolutionary origins of lichenization in chlorophyte algae.</title>
        <authorList>
            <person name="Puginier C."/>
            <person name="Libourel C."/>
            <person name="Otte J."/>
            <person name="Skaloud P."/>
            <person name="Haon M."/>
            <person name="Grisel S."/>
            <person name="Petersen M."/>
            <person name="Berrin J.G."/>
            <person name="Delaux P.M."/>
            <person name="Dal Grande F."/>
            <person name="Keller J."/>
        </authorList>
    </citation>
    <scope>NUCLEOTIDE SEQUENCE [LARGE SCALE GENOMIC DNA]</scope>
    <source>
        <strain evidence="3 4">SAG 245.80</strain>
    </source>
</reference>
<dbReference type="SUPFAM" id="SSF49899">
    <property type="entry name" value="Concanavalin A-like lectins/glucanases"/>
    <property type="match status" value="1"/>
</dbReference>
<proteinExistence type="inferred from homology"/>
<evidence type="ECO:0000313" key="3">
    <source>
        <dbReference type="EMBL" id="KAK9833432.1"/>
    </source>
</evidence>
<name>A0AAW1RJL9_9CHLO</name>
<dbReference type="EMBL" id="JALJOU010000036">
    <property type="protein sequence ID" value="KAK9833432.1"/>
    <property type="molecule type" value="Genomic_DNA"/>
</dbReference>
<keyword evidence="4" id="KW-1185">Reference proteome</keyword>
<dbReference type="InterPro" id="IPR013320">
    <property type="entry name" value="ConA-like_dom_sf"/>
</dbReference>
<sequence length="327" mass="34841">MRAGKVAVAFGDIKTAWTFHDHGNSHAGPTPLELVWADEFDGPGIDATFWSFQLGNGSQYGVPGWGNNELQWYTSSPANAAVANGTLRLTALRNDSGREFTSARLRTAGLRDFVPAGPLQLLRFEARLQLPQGGDGIWPALWMLPTPAGQPMVAAWPGSAAAVPSGLAYGAWPASGEIDIVEAVNDAASVFGTAHFDAYQMQGGSMDANTSVGAFAGAWHVYALDWTLESLHWFIDGVPLAAAYPRCVAPGGWFSDARAAAGDCAAPFDQPFHLLVNLAVGGELPGKAPGPDTVFPQTLALDYVRVYKRAYIPGSSLSRRRRSGRRL</sequence>
<dbReference type="PANTHER" id="PTHR10963">
    <property type="entry name" value="GLYCOSYL HYDROLASE-RELATED"/>
    <property type="match status" value="1"/>
</dbReference>
<dbReference type="CDD" id="cd08023">
    <property type="entry name" value="GH16_laminarinase_like"/>
    <property type="match status" value="1"/>
</dbReference>
<evidence type="ECO:0000313" key="4">
    <source>
        <dbReference type="Proteomes" id="UP001445335"/>
    </source>
</evidence>
<feature type="domain" description="GH16" evidence="2">
    <location>
        <begin position="25"/>
        <end position="312"/>
    </location>
</feature>
<dbReference type="Pfam" id="PF00722">
    <property type="entry name" value="Glyco_hydro_16"/>
    <property type="match status" value="1"/>
</dbReference>
<gene>
    <name evidence="3" type="ORF">WJX81_005146</name>
</gene>
<accession>A0AAW1RJL9</accession>
<evidence type="ECO:0000256" key="1">
    <source>
        <dbReference type="ARBA" id="ARBA00006865"/>
    </source>
</evidence>
<dbReference type="InterPro" id="IPR050546">
    <property type="entry name" value="Glycosyl_Hydrlase_16"/>
</dbReference>
<dbReference type="InterPro" id="IPR000757">
    <property type="entry name" value="Beta-glucanase-like"/>
</dbReference>
<organism evidence="3 4">
    <name type="scientific">Elliptochloris bilobata</name>
    <dbReference type="NCBI Taxonomy" id="381761"/>
    <lineage>
        <taxon>Eukaryota</taxon>
        <taxon>Viridiplantae</taxon>
        <taxon>Chlorophyta</taxon>
        <taxon>core chlorophytes</taxon>
        <taxon>Trebouxiophyceae</taxon>
        <taxon>Trebouxiophyceae incertae sedis</taxon>
        <taxon>Elliptochloris clade</taxon>
        <taxon>Elliptochloris</taxon>
    </lineage>
</organism>
<dbReference type="Proteomes" id="UP001445335">
    <property type="component" value="Unassembled WGS sequence"/>
</dbReference>
<dbReference type="GO" id="GO:0005975">
    <property type="term" value="P:carbohydrate metabolic process"/>
    <property type="evidence" value="ECO:0007669"/>
    <property type="project" value="InterPro"/>
</dbReference>
<comment type="caution">
    <text evidence="3">The sequence shown here is derived from an EMBL/GenBank/DDBJ whole genome shotgun (WGS) entry which is preliminary data.</text>
</comment>
<comment type="similarity">
    <text evidence="1">Belongs to the glycosyl hydrolase 16 family.</text>
</comment>